<comment type="caution">
    <text evidence="2">The sequence shown here is derived from an EMBL/GenBank/DDBJ whole genome shotgun (WGS) entry which is preliminary data.</text>
</comment>
<dbReference type="KEGG" id="beq:BEWA_038460"/>
<dbReference type="SUPFAM" id="SSF50978">
    <property type="entry name" value="WD40 repeat-like"/>
    <property type="match status" value="1"/>
</dbReference>
<protein>
    <recommendedName>
        <fullName evidence="1">F-box domain-containing protein</fullName>
    </recommendedName>
</protein>
<dbReference type="AlphaFoldDB" id="L1LEW1"/>
<keyword evidence="3" id="KW-1185">Reference proteome</keyword>
<reference evidence="2 3" key="1">
    <citation type="journal article" date="2012" name="BMC Genomics">
        <title>Comparative genomic analysis and phylogenetic position of Theileria equi.</title>
        <authorList>
            <person name="Kappmeyer L.S."/>
            <person name="Thiagarajan M."/>
            <person name="Herndon D.R."/>
            <person name="Ramsay J.D."/>
            <person name="Caler E."/>
            <person name="Djikeng A."/>
            <person name="Gillespie J.J."/>
            <person name="Lau A.O."/>
            <person name="Roalson E.H."/>
            <person name="Silva J.C."/>
            <person name="Silva M.G."/>
            <person name="Suarez C.E."/>
            <person name="Ueti M.W."/>
            <person name="Nene V.M."/>
            <person name="Mealey R.H."/>
            <person name="Knowles D.P."/>
            <person name="Brayton K.A."/>
        </authorList>
    </citation>
    <scope>NUCLEOTIDE SEQUENCE [LARGE SCALE GENOMIC DNA]</scope>
    <source>
        <strain evidence="2 3">WA</strain>
    </source>
</reference>
<dbReference type="OrthoDB" id="360242at2759"/>
<dbReference type="InterPro" id="IPR036322">
    <property type="entry name" value="WD40_repeat_dom_sf"/>
</dbReference>
<dbReference type="GeneID" id="15803173"/>
<dbReference type="EMBL" id="ACOU01000002">
    <property type="protein sequence ID" value="EKX73809.1"/>
    <property type="molecule type" value="Genomic_DNA"/>
</dbReference>
<name>L1LEW1_THEEQ</name>
<evidence type="ECO:0000313" key="2">
    <source>
        <dbReference type="EMBL" id="EKX73809.1"/>
    </source>
</evidence>
<gene>
    <name evidence="2" type="ORF">BEWA_038460</name>
</gene>
<dbReference type="VEuPathDB" id="PiroplasmaDB:BEWA_038460"/>
<sequence length="632" mass="71344">MENELSRFIRQAPSEVIELVCGFLDFSDFLALTSISRLIRSALVSYHRCWLNFYSKGHVHRHYEIPISIDPLQRRDGGVKGSETALKYALRMPSFDRQIISNPAAKLLSSARKVEIIKMNNAHSSNPLLDLGILDRLKRDKWKGEPKQDVKVLSSFPNPILVAPVDKNKPFSVMSNSHMCSFKEGGFMVNSFLPSLKNVKVVCWVRLQDGKMALGHGIHASFNCRSDSCDQKVLAVIHENGRGGVAISFYQYEESHACGLASSPGFTIDVDIESGDKITSAHISGLLLTWSNKRLQFTHLNIILGSHRGKIYWKRSEKGSSIASGKYEACQFPISEIEVLFGSMAILYSKAKYLGVVRMVDNGWETLESVQDSITSFSVDMDNCILGYCTSIHNRSTFLDLCPNMPCATIQHASYSVPKPPLCITYLNRDSKWALVIRNYIRVLQVVFRDTLVFKSLFTLNGHTQPITQCVHDGWSKLVSVDSTHQIFVWDYMDGCKLFSFSLVSSTRERGMDPLDVYIKAMNGGQRNGTCKNDRHRGKMGNLAKYIKCKIGRDEWDDSPLETDSDYTPTHSTIDSVSSQSARYAHYAVHKERGMRGLLEPSKREDYHVNVSVQSLLIYYQGSKTMQVWSFK</sequence>
<dbReference type="eggNOG" id="ENOG502TN55">
    <property type="taxonomic scope" value="Eukaryota"/>
</dbReference>
<proteinExistence type="predicted"/>
<dbReference type="RefSeq" id="XP_004833261.1">
    <property type="nucleotide sequence ID" value="XM_004833204.1"/>
</dbReference>
<dbReference type="PROSITE" id="PS50181">
    <property type="entry name" value="FBOX"/>
    <property type="match status" value="1"/>
</dbReference>
<feature type="domain" description="F-box" evidence="1">
    <location>
        <begin position="6"/>
        <end position="53"/>
    </location>
</feature>
<dbReference type="InterPro" id="IPR001810">
    <property type="entry name" value="F-box_dom"/>
</dbReference>
<accession>L1LEW1</accession>
<organism evidence="2 3">
    <name type="scientific">Theileria equi strain WA</name>
    <dbReference type="NCBI Taxonomy" id="1537102"/>
    <lineage>
        <taxon>Eukaryota</taxon>
        <taxon>Sar</taxon>
        <taxon>Alveolata</taxon>
        <taxon>Apicomplexa</taxon>
        <taxon>Aconoidasida</taxon>
        <taxon>Piroplasmida</taxon>
        <taxon>Theileriidae</taxon>
        <taxon>Theileria</taxon>
    </lineage>
</organism>
<evidence type="ECO:0000313" key="3">
    <source>
        <dbReference type="Proteomes" id="UP000031512"/>
    </source>
</evidence>
<evidence type="ECO:0000259" key="1">
    <source>
        <dbReference type="PROSITE" id="PS50181"/>
    </source>
</evidence>
<dbReference type="Proteomes" id="UP000031512">
    <property type="component" value="Unassembled WGS sequence"/>
</dbReference>